<dbReference type="PROSITE" id="PS51257">
    <property type="entry name" value="PROKAR_LIPOPROTEIN"/>
    <property type="match status" value="1"/>
</dbReference>
<reference evidence="1 2" key="1">
    <citation type="submission" date="2022-12" db="EMBL/GenBank/DDBJ databases">
        <title>Coexistence and Characterization of a Novel Tigecycline Resistance gene tet(X) variant and blaNDM-1 in a Pseudomonas caeni Isolate of Chicken Origin.</title>
        <authorList>
            <person name="Lu X."/>
            <person name="Zhang L."/>
            <person name="Li R."/>
            <person name="Wang Z."/>
        </authorList>
    </citation>
    <scope>NUCLEOTIDE SEQUENCE [LARGE SCALE GENOMIC DNA]</scope>
    <source>
        <strain evidence="1 2">CE14</strain>
    </source>
</reference>
<dbReference type="PANTHER" id="PTHR37625:SF4">
    <property type="entry name" value="OUTER MEMBRANE LIPOPROTEIN"/>
    <property type="match status" value="1"/>
</dbReference>
<keyword evidence="2" id="KW-1185">Reference proteome</keyword>
<organism evidence="1 2">
    <name type="scientific">Denitrificimonas caeni</name>
    <dbReference type="NCBI Taxonomy" id="521720"/>
    <lineage>
        <taxon>Bacteria</taxon>
        <taxon>Pseudomonadati</taxon>
        <taxon>Pseudomonadota</taxon>
        <taxon>Gammaproteobacteria</taxon>
        <taxon>Pseudomonadales</taxon>
        <taxon>Pseudomonadaceae</taxon>
        <taxon>Denitrificimonas</taxon>
    </lineage>
</organism>
<dbReference type="KEGG" id="dce:O6P33_10720"/>
<dbReference type="InterPro" id="IPR017734">
    <property type="entry name" value="T6SS_SciN"/>
</dbReference>
<dbReference type="EMBL" id="CP114976">
    <property type="protein sequence ID" value="WBE24826.1"/>
    <property type="molecule type" value="Genomic_DNA"/>
</dbReference>
<dbReference type="PANTHER" id="PTHR37625">
    <property type="entry name" value="OUTER MEMBRANE LIPOPROTEIN-RELATED"/>
    <property type="match status" value="1"/>
</dbReference>
<dbReference type="Proteomes" id="UP001212189">
    <property type="component" value="Chromosome"/>
</dbReference>
<dbReference type="InterPro" id="IPR038706">
    <property type="entry name" value="Type_VI_SciN-like_sf"/>
</dbReference>
<protein>
    <submittedName>
        <fullName evidence="1">Type VI secretion system lipoprotein TssJ</fullName>
    </submittedName>
</protein>
<keyword evidence="1" id="KW-0449">Lipoprotein</keyword>
<gene>
    <name evidence="1" type="primary">tssJ</name>
    <name evidence="1" type="ORF">O6P33_10720</name>
</gene>
<evidence type="ECO:0000313" key="1">
    <source>
        <dbReference type="EMBL" id="WBE24826.1"/>
    </source>
</evidence>
<proteinExistence type="predicted"/>
<dbReference type="Gene3D" id="2.60.40.4150">
    <property type="entry name" value="Type VI secretion system, lipoprotein SciN"/>
    <property type="match status" value="1"/>
</dbReference>
<name>A0AAE9VU33_9GAMM</name>
<dbReference type="NCBIfam" id="TIGR03352">
    <property type="entry name" value="VI_chp_3"/>
    <property type="match status" value="1"/>
</dbReference>
<dbReference type="Pfam" id="PF12790">
    <property type="entry name" value="T6SS-SciN"/>
    <property type="match status" value="1"/>
</dbReference>
<sequence length="185" mass="20376">MKMVTIGFKSQRVRALGRGLVVFCSVLLLSACGVTQSVGNGTAAMAEAVFYKKVKVLHLDLSARKTANTDALGVPLSTMVRVYQLRDMKAFAAAEYGALLSTDSHVLDADLLVQNDIYLRPGESYSLSVPLNKETQFVAVTAMFRDPDLTRDSWRVVLAKSELDPDLPRSLTLLNQQLLLRDLKE</sequence>
<dbReference type="AlphaFoldDB" id="A0AAE9VU33"/>
<dbReference type="RefSeq" id="WP_269817769.1">
    <property type="nucleotide sequence ID" value="NZ_CP114976.1"/>
</dbReference>
<accession>A0AAE9VU33</accession>
<evidence type="ECO:0000313" key="2">
    <source>
        <dbReference type="Proteomes" id="UP001212189"/>
    </source>
</evidence>